<dbReference type="SUPFAM" id="SSF101908">
    <property type="entry name" value="Putative isomerase YbhE"/>
    <property type="match status" value="1"/>
</dbReference>
<dbReference type="PANTHER" id="PTHR13950:SF9">
    <property type="entry name" value="RABCONNECTIN-3A"/>
    <property type="match status" value="1"/>
</dbReference>
<proteinExistence type="predicted"/>
<protein>
    <recommendedName>
        <fullName evidence="1">RAVE complex protein Rav1 C-terminal domain-containing protein</fullName>
    </recommendedName>
</protein>
<dbReference type="RefSeq" id="XP_016232700.1">
    <property type="nucleotide sequence ID" value="XM_016384077.1"/>
</dbReference>
<dbReference type="SUPFAM" id="SSF50978">
    <property type="entry name" value="WD40 repeat-like"/>
    <property type="match status" value="1"/>
</dbReference>
<dbReference type="GeneID" id="27336844"/>
<dbReference type="OrthoDB" id="342131at2759"/>
<dbReference type="Pfam" id="PF12234">
    <property type="entry name" value="Rav1p_C"/>
    <property type="match status" value="1"/>
</dbReference>
<dbReference type="InterPro" id="IPR052208">
    <property type="entry name" value="DmX-like/RAVE_component"/>
</dbReference>
<dbReference type="InterPro" id="IPR001680">
    <property type="entry name" value="WD40_rpt"/>
</dbReference>
<reference evidence="2 3" key="1">
    <citation type="submission" date="2015-01" db="EMBL/GenBank/DDBJ databases">
        <title>The Genome Sequence of Exophiala spinifera CBS89968.</title>
        <authorList>
            <consortium name="The Broad Institute Genomics Platform"/>
            <person name="Cuomo C."/>
            <person name="de Hoog S."/>
            <person name="Gorbushina A."/>
            <person name="Stielow B."/>
            <person name="Teixiera M."/>
            <person name="Abouelleil A."/>
            <person name="Chapman S.B."/>
            <person name="Priest M."/>
            <person name="Young S.K."/>
            <person name="Wortman J."/>
            <person name="Nusbaum C."/>
            <person name="Birren B."/>
        </authorList>
    </citation>
    <scope>NUCLEOTIDE SEQUENCE [LARGE SCALE GENOMIC DNA]</scope>
    <source>
        <strain evidence="2 3">CBS 89968</strain>
    </source>
</reference>
<dbReference type="HOGENOM" id="CLU_000310_0_1_1"/>
<dbReference type="EMBL" id="KN847498">
    <property type="protein sequence ID" value="KIW12484.1"/>
    <property type="molecule type" value="Genomic_DNA"/>
</dbReference>
<evidence type="ECO:0000313" key="2">
    <source>
        <dbReference type="EMBL" id="KIW12484.1"/>
    </source>
</evidence>
<evidence type="ECO:0000313" key="3">
    <source>
        <dbReference type="Proteomes" id="UP000053328"/>
    </source>
</evidence>
<organism evidence="2 3">
    <name type="scientific">Exophiala spinifera</name>
    <dbReference type="NCBI Taxonomy" id="91928"/>
    <lineage>
        <taxon>Eukaryota</taxon>
        <taxon>Fungi</taxon>
        <taxon>Dikarya</taxon>
        <taxon>Ascomycota</taxon>
        <taxon>Pezizomycotina</taxon>
        <taxon>Eurotiomycetes</taxon>
        <taxon>Chaetothyriomycetidae</taxon>
        <taxon>Chaetothyriales</taxon>
        <taxon>Herpotrichiellaceae</taxon>
        <taxon>Exophiala</taxon>
    </lineage>
</organism>
<evidence type="ECO:0000259" key="1">
    <source>
        <dbReference type="Pfam" id="PF12234"/>
    </source>
</evidence>
<dbReference type="InterPro" id="IPR022033">
    <property type="entry name" value="Rav1p_C"/>
</dbReference>
<dbReference type="Proteomes" id="UP000053328">
    <property type="component" value="Unassembled WGS sequence"/>
</dbReference>
<dbReference type="SMART" id="SM00320">
    <property type="entry name" value="WD40"/>
    <property type="match status" value="3"/>
</dbReference>
<name>A0A0D2BMY6_9EURO</name>
<accession>A0A0D2BMY6</accession>
<keyword evidence="3" id="KW-1185">Reference proteome</keyword>
<feature type="domain" description="RAVE complex protein Rav1 C-terminal" evidence="1">
    <location>
        <begin position="608"/>
        <end position="1235"/>
    </location>
</feature>
<gene>
    <name evidence="2" type="ORF">PV08_09761</name>
</gene>
<dbReference type="InterPro" id="IPR015943">
    <property type="entry name" value="WD40/YVTN_repeat-like_dom_sf"/>
</dbReference>
<dbReference type="GO" id="GO:0043291">
    <property type="term" value="C:RAVE complex"/>
    <property type="evidence" value="ECO:0007669"/>
    <property type="project" value="TreeGrafter"/>
</dbReference>
<dbReference type="Gene3D" id="2.130.10.10">
    <property type="entry name" value="YVTN repeat-like/Quinoprotein amine dehydrogenase"/>
    <property type="match status" value="1"/>
</dbReference>
<sequence length="1314" mass="147084">MRAILPGRPQSKRQALSTAHWDGLRLVAYVSGNAAIILTGPQSVIQTIYVDTVESLLAITIDEATGRIALCDAEHVYIYRPVGRDEGVLRWAQVHELTHAKGLRVTSLSWGSSEELLVGGSRLALWFIPEAGSPRITWEEELAYPVALAYISPDSSLIASVGQHDRLVKIWRRLSYEAERARFDVSYLPHPAAVTNLHWRKPWYLEQNLDSLLYTFCSDNHVRAWTMFDPHALSVLQQVGDVDMSASIQPRRLSVSSMSTRRYAFIIDSRDFSTATEQAVRTSSAGTRDHALEHLIEIANRSPEICIVLDGLGHMSVWGLENAGYKNKIPSVFPVSHVDGMNIHVPQLSDPLEDYVQFSIFAGGTTRSSLSLLLHSFAGDIDWYDSPITHLFDTAIRQDRTQLISSLAGHGGPIHRAARNVAGNIILTASEEGDAIVWQNGARGEMAPLLRRSSFTVRADIIDAVVMSRGRYAVVLTIHSLELWDIQHAKAKRLGVLEIDPKRIPERITQSRVASERALTSRVIVGYFQDSATEAWEFLLPIGDGVSTRKAGFQEIIRSLGDINLHVQNRFGSKISICDNMNASNRPIDPRTPSAMGYAAALAKNDTIEMVKSQEELDSNKPRLSSGVSFETGISNPKAMSASGLGKVVLVNDDSSSLSIWDAKTGSWEYQHELDGTDTIKTFAWAVSPQGQPLLAVCFDYHIVVLAQVRYSYPMLENAWVDLRHIRIRDFATCRIGDLCWLRSGDLVVGSGIQLLVFKGYARSHHNQNAKPLQDIQKRASSESVFPVVSATNSLLPIFHPLLLSLLSAVVGLTACRQIMVRLNHELKYFTEGDTLSSFLDFWIGDLGRRSVEGKINDSMDLVMDGVNGHVEEQAISDITDSLTEKLKQHELWQLDDESQTTLIKQVSVYSELEKQERSIDDNARRYLQALYSSDDSGVPWSAIVFASRSISQEVLVDLVTRFYGGKLTWEAARKSGLFCWLSHTEALQQQMENVGRAEFTKHEDRNPVDSSLYYLALRKKNVLQGLWRMAIGVREKENTLKLLANNFSDPKWKSTALKNAYALLSKRRFQYAAAFFLLGDSLWDAVNVCIHQVKDLQLAIAIARVYGSGQDSALTRLLEQRVLSQAVESEHGRWMASWAFSLLGQTEEAIRVLVHPVHVVVGKDLDTIEGSMVGSLSYTANDPLLSVLYPQLRADFVKQNKWRDIISPQDEWSFIMRCVRQYVRMGCDVLALGLVRDWEFVAESQVAAPTQEQEAEAVSPKIQLQRRKTFFDLEKEEDQANIAKAKVHHTEKKPAPTQFVEPSMDSLLDNFGF</sequence>
<dbReference type="PANTHER" id="PTHR13950">
    <property type="entry name" value="RABCONNECTIN-RELATED"/>
    <property type="match status" value="1"/>
</dbReference>
<dbReference type="InterPro" id="IPR036322">
    <property type="entry name" value="WD40_repeat_dom_sf"/>
</dbReference>
<dbReference type="VEuPathDB" id="FungiDB:PV08_09761"/>
<dbReference type="STRING" id="91928.A0A0D2BMY6"/>
<dbReference type="GO" id="GO:0007035">
    <property type="term" value="P:vacuolar acidification"/>
    <property type="evidence" value="ECO:0007669"/>
    <property type="project" value="TreeGrafter"/>
</dbReference>